<dbReference type="PROSITE" id="PS51186">
    <property type="entry name" value="GNAT"/>
    <property type="match status" value="1"/>
</dbReference>
<dbReference type="Pfam" id="PF00583">
    <property type="entry name" value="Acetyltransf_1"/>
    <property type="match status" value="1"/>
</dbReference>
<dbReference type="RefSeq" id="WP_094365883.1">
    <property type="nucleotide sequence ID" value="NZ_CAKMCP010000006.1"/>
</dbReference>
<proteinExistence type="predicted"/>
<organism evidence="4 5">
    <name type="scientific">Latilactobacillus sakei</name>
    <name type="common">Lactobacillus sakei</name>
    <dbReference type="NCBI Taxonomy" id="1599"/>
    <lineage>
        <taxon>Bacteria</taxon>
        <taxon>Bacillati</taxon>
        <taxon>Bacillota</taxon>
        <taxon>Bacilli</taxon>
        <taxon>Lactobacillales</taxon>
        <taxon>Lactobacillaceae</taxon>
        <taxon>Latilactobacillus</taxon>
    </lineage>
</organism>
<dbReference type="PANTHER" id="PTHR42919">
    <property type="entry name" value="N-ALPHA-ACETYLTRANSFERASE"/>
    <property type="match status" value="1"/>
</dbReference>
<dbReference type="Gene3D" id="3.40.630.30">
    <property type="match status" value="1"/>
</dbReference>
<keyword evidence="2 4" id="KW-0012">Acyltransferase</keyword>
<evidence type="ECO:0000256" key="2">
    <source>
        <dbReference type="ARBA" id="ARBA00023315"/>
    </source>
</evidence>
<dbReference type="GeneID" id="57133075"/>
<dbReference type="InterPro" id="IPR000182">
    <property type="entry name" value="GNAT_dom"/>
</dbReference>
<dbReference type="PANTHER" id="PTHR42919:SF8">
    <property type="entry name" value="N-ALPHA-ACETYLTRANSFERASE 50"/>
    <property type="match status" value="1"/>
</dbReference>
<evidence type="ECO:0000259" key="3">
    <source>
        <dbReference type="PROSITE" id="PS51186"/>
    </source>
</evidence>
<name>A0AAE8LWK2_LATSK</name>
<keyword evidence="4" id="KW-0378">Hydrolase</keyword>
<dbReference type="GO" id="GO:0008233">
    <property type="term" value="F:peptidase activity"/>
    <property type="evidence" value="ECO:0007669"/>
    <property type="project" value="UniProtKB-KW"/>
</dbReference>
<dbReference type="InterPro" id="IPR051556">
    <property type="entry name" value="N-term/lysine_N-AcTrnsfr"/>
</dbReference>
<feature type="domain" description="N-acetyltransferase" evidence="3">
    <location>
        <begin position="1"/>
        <end position="170"/>
    </location>
</feature>
<dbReference type="SUPFAM" id="SSF55729">
    <property type="entry name" value="Acyl-CoA N-acyltransferases (Nat)"/>
    <property type="match status" value="1"/>
</dbReference>
<evidence type="ECO:0000313" key="5">
    <source>
        <dbReference type="Proteomes" id="UP000239650"/>
    </source>
</evidence>
<keyword evidence="1 4" id="KW-0808">Transferase</keyword>
<dbReference type="Proteomes" id="UP000239650">
    <property type="component" value="Unassembled WGS sequence"/>
</dbReference>
<comment type="caution">
    <text evidence="4">The sequence shown here is derived from an EMBL/GenBank/DDBJ whole genome shotgun (WGS) entry which is preliminary data.</text>
</comment>
<keyword evidence="4" id="KW-0645">Protease</keyword>
<accession>A0AAE8LWK2</accession>
<dbReference type="CDD" id="cd04301">
    <property type="entry name" value="NAT_SF"/>
    <property type="match status" value="1"/>
</dbReference>
<dbReference type="EMBL" id="OKRC01000008">
    <property type="protein sequence ID" value="SPE22306.1"/>
    <property type="molecule type" value="Genomic_DNA"/>
</dbReference>
<dbReference type="AlphaFoldDB" id="A0AAE8LWK2"/>
<reference evidence="4 5" key="1">
    <citation type="submission" date="2018-02" db="EMBL/GenBank/DDBJ databases">
        <authorList>
            <person name="Rodrigo-Torres L."/>
            <person name="Arahal R. D."/>
            <person name="Lucena T."/>
        </authorList>
    </citation>
    <scope>NUCLEOTIDE SEQUENCE [LARGE SCALE GENOMIC DNA]</scope>
    <source>
        <strain evidence="4 5">CECT 9267</strain>
    </source>
</reference>
<dbReference type="InterPro" id="IPR016181">
    <property type="entry name" value="Acyl_CoA_acyltransferase"/>
</dbReference>
<evidence type="ECO:0000256" key="1">
    <source>
        <dbReference type="ARBA" id="ARBA00022679"/>
    </source>
</evidence>
<dbReference type="GO" id="GO:0016747">
    <property type="term" value="F:acyltransferase activity, transferring groups other than amino-acyl groups"/>
    <property type="evidence" value="ECO:0007669"/>
    <property type="project" value="InterPro"/>
</dbReference>
<protein>
    <submittedName>
        <fullName evidence="4">Protease synthase and sporulation negative regulatory protein PAI 1</fullName>
        <ecNumber evidence="4">2.3.1.-</ecNumber>
    </submittedName>
</protein>
<dbReference type="EC" id="2.3.1.-" evidence="4"/>
<evidence type="ECO:0000313" key="4">
    <source>
        <dbReference type="EMBL" id="SPE22306.1"/>
    </source>
</evidence>
<sequence>MSIEKVTSKQLKALQTISIQTFTDTFGADNSEQDLADYLESAYSDTQLSSEIANPNSAFYFIKYNGNIAGYLKLNSNDAQTENPNPDSMEVERIYILPTFKRLGLGTQLIEYAIKMAQEAHKAHIWLGVWEHNTAALAFYTKLGFKQIGGHIFQLGDDAQRDLIMQKDLNLH</sequence>
<dbReference type="GO" id="GO:0006508">
    <property type="term" value="P:proteolysis"/>
    <property type="evidence" value="ECO:0007669"/>
    <property type="project" value="UniProtKB-KW"/>
</dbReference>
<gene>
    <name evidence="4" type="primary">paiA</name>
    <name evidence="4" type="ORF">LAS9267_01643</name>
</gene>